<dbReference type="SUPFAM" id="SSF50978">
    <property type="entry name" value="WD40 repeat-like"/>
    <property type="match status" value="1"/>
</dbReference>
<dbReference type="InterPro" id="IPR019452">
    <property type="entry name" value="VPS39/TGF_beta_rcpt-assoc_1"/>
</dbReference>
<dbReference type="Proteomes" id="UP000193920">
    <property type="component" value="Unassembled WGS sequence"/>
</dbReference>
<evidence type="ECO:0000256" key="3">
    <source>
        <dbReference type="ARBA" id="ARBA00022490"/>
    </source>
</evidence>
<reference evidence="6 7" key="1">
    <citation type="submission" date="2016-08" db="EMBL/GenBank/DDBJ databases">
        <title>A Parts List for Fungal Cellulosomes Revealed by Comparative Genomics.</title>
        <authorList>
            <consortium name="DOE Joint Genome Institute"/>
            <person name="Haitjema C.H."/>
            <person name="Gilmore S.P."/>
            <person name="Henske J.K."/>
            <person name="Solomon K.V."/>
            <person name="De Groot R."/>
            <person name="Kuo A."/>
            <person name="Mondo S.J."/>
            <person name="Salamov A.A."/>
            <person name="Labutti K."/>
            <person name="Zhao Z."/>
            <person name="Chiniquy J."/>
            <person name="Barry K."/>
            <person name="Brewer H.M."/>
            <person name="Purvine S.O."/>
            <person name="Wright A.T."/>
            <person name="Boxma B."/>
            <person name="Van Alen T."/>
            <person name="Hackstein J.H."/>
            <person name="Baker S.E."/>
            <person name="Grigoriev I.V."/>
            <person name="O'Malley M.A."/>
        </authorList>
    </citation>
    <scope>NUCLEOTIDE SEQUENCE [LARGE SCALE GENOMIC DNA]</scope>
    <source>
        <strain evidence="6 7">G1</strain>
    </source>
</reference>
<dbReference type="Pfam" id="PF10366">
    <property type="entry name" value="Vps39_1"/>
    <property type="match status" value="1"/>
</dbReference>
<evidence type="ECO:0000256" key="2">
    <source>
        <dbReference type="ARBA" id="ARBA00022448"/>
    </source>
</evidence>
<evidence type="ECO:0000259" key="5">
    <source>
        <dbReference type="PROSITE" id="PS50219"/>
    </source>
</evidence>
<evidence type="ECO:0000256" key="1">
    <source>
        <dbReference type="ARBA" id="ARBA00004496"/>
    </source>
</evidence>
<keyword evidence="7" id="KW-1185">Reference proteome</keyword>
<comment type="subcellular location">
    <subcellularLocation>
        <location evidence="1">Cytoplasm</location>
    </subcellularLocation>
</comment>
<dbReference type="InterPro" id="IPR036322">
    <property type="entry name" value="WD40_repeat_dom_sf"/>
</dbReference>
<evidence type="ECO:0000313" key="7">
    <source>
        <dbReference type="Proteomes" id="UP000193920"/>
    </source>
</evidence>
<feature type="domain" description="CNH" evidence="5">
    <location>
        <begin position="41"/>
        <end position="323"/>
    </location>
</feature>
<sequence length="944" mass="110198">MLVPKNEPFSLIELIDKIPLEKTGIRNSLFAIRNDVQANSNTQIEYIESWDKNIYIGTSDGSILHYTINKYPNNENKFNNNSFIYYKSECRFIQRKNISDKKPINKLIIIPSESILLVLCDNTIIFLDSKSLNNIASNKISPIKNVLNVCTNEAISSNLQICVAKKYSIEYINFDHGVHQLMELPHNYSNIIKMRCFSNKVCIADNTSYNIYDITNGESISLFSYNQTYGKPLIDTLDENEFMFVTSTAQGMGLGVFISSKGDATRGTLQWQYYPNSIAFQYPYMLALMDDNTLAVHNILDQKLIQTIHIPREIQQYQITNAKLIFNNNEQKNDSKNLNAKVLLYSNSKLYALTMKPIDFQEAKLRQNYRDAGYVLMNETLFDDALEYFQKGNVNPINLINLFDEYRVSSLVTSPTKFENNELIPNSINSIIKRNLDKNYKDIDESTKESFSQAFYENAKNMLMKYLKYARKNKISSGKKQEIDTTLLKLYVESNDKKLYNLIKDENHCSIEESIEVLKKKNKYYAMGLLYESKGLQQKALNIWIKIESKQLEDPDFPGLNYIVDFLSNVDDKELVWKYAKWILNEDQHLGAKIFTSEKNNSLDPNSVVNYLEHHWNDATLVYLEHLIKDLKIENSTFHTKLGLKFIESIIRYIESSRDIFEEIDQEFHKISENISYITFLKTKKENEIVSCRLKFIDFIQNSEYCNSNELLKKLDQYTILLIEKVYLFSKSFEHEKALKILLYQLNDYIGAEEYCHGNQKKWEKQNINTKTPINSNFEINDSNNQIRNSSFTSSNLFLNSVQKKNESLYLILLRLYMKMDNRDLLAPKIIKVLNTCYQELSLKEVLDIIPLHWSLNMLNNFLSRSIRNNVHIEQQTKIVKNIVKGENENVKYTLAKYLEESSPLIIDNNTKCSQCNNEIIDKCFIRTIDGKIVHFNCYNKNYK</sequence>
<dbReference type="PANTHER" id="PTHR12894:SF27">
    <property type="entry name" value="TRANSFORMING GROWTH FACTOR-BETA RECEPTOR-ASSOCIATED PROTEIN 1"/>
    <property type="match status" value="1"/>
</dbReference>
<comment type="caution">
    <text evidence="6">The sequence shown here is derived from an EMBL/GenBank/DDBJ whole genome shotgun (WGS) entry which is preliminary data.</text>
</comment>
<accession>A0A1Y2ADQ7</accession>
<dbReference type="InterPro" id="IPR001180">
    <property type="entry name" value="CNH_dom"/>
</dbReference>
<dbReference type="AlphaFoldDB" id="A0A1Y2ADQ7"/>
<name>A0A1Y2ADQ7_9FUNG</name>
<proteinExistence type="predicted"/>
<dbReference type="EMBL" id="MCOG01000291">
    <property type="protein sequence ID" value="ORY20420.1"/>
    <property type="molecule type" value="Genomic_DNA"/>
</dbReference>
<keyword evidence="4" id="KW-0653">Protein transport</keyword>
<dbReference type="GO" id="GO:0034058">
    <property type="term" value="P:endosomal vesicle fusion"/>
    <property type="evidence" value="ECO:0007669"/>
    <property type="project" value="TreeGrafter"/>
</dbReference>
<dbReference type="PANTHER" id="PTHR12894">
    <property type="entry name" value="CNH DOMAIN CONTAINING"/>
    <property type="match status" value="1"/>
</dbReference>
<evidence type="ECO:0000256" key="4">
    <source>
        <dbReference type="ARBA" id="ARBA00022927"/>
    </source>
</evidence>
<dbReference type="GO" id="GO:0016020">
    <property type="term" value="C:membrane"/>
    <property type="evidence" value="ECO:0007669"/>
    <property type="project" value="TreeGrafter"/>
</dbReference>
<dbReference type="InterPro" id="IPR032914">
    <property type="entry name" value="Vam6/VPS39/TRAP1"/>
</dbReference>
<evidence type="ECO:0000313" key="6">
    <source>
        <dbReference type="EMBL" id="ORY20420.1"/>
    </source>
</evidence>
<keyword evidence="3" id="KW-0963">Cytoplasm</keyword>
<keyword evidence="2" id="KW-0813">Transport</keyword>
<dbReference type="GO" id="GO:0006914">
    <property type="term" value="P:autophagy"/>
    <property type="evidence" value="ECO:0007669"/>
    <property type="project" value="TreeGrafter"/>
</dbReference>
<organism evidence="6 7">
    <name type="scientific">Neocallimastix californiae</name>
    <dbReference type="NCBI Taxonomy" id="1754190"/>
    <lineage>
        <taxon>Eukaryota</taxon>
        <taxon>Fungi</taxon>
        <taxon>Fungi incertae sedis</taxon>
        <taxon>Chytridiomycota</taxon>
        <taxon>Chytridiomycota incertae sedis</taxon>
        <taxon>Neocallimastigomycetes</taxon>
        <taxon>Neocallimastigales</taxon>
        <taxon>Neocallimastigaceae</taxon>
        <taxon>Neocallimastix</taxon>
    </lineage>
</organism>
<dbReference type="GO" id="GO:0015031">
    <property type="term" value="P:protein transport"/>
    <property type="evidence" value="ECO:0007669"/>
    <property type="project" value="UniProtKB-KW"/>
</dbReference>
<gene>
    <name evidence="6" type="ORF">LY90DRAFT_676789</name>
</gene>
<dbReference type="OrthoDB" id="10258882at2759"/>
<dbReference type="PROSITE" id="PS50219">
    <property type="entry name" value="CNH"/>
    <property type="match status" value="1"/>
</dbReference>
<dbReference type="STRING" id="1754190.A0A1Y2ADQ7"/>
<dbReference type="GO" id="GO:0005737">
    <property type="term" value="C:cytoplasm"/>
    <property type="evidence" value="ECO:0007669"/>
    <property type="project" value="UniProtKB-SubCell"/>
</dbReference>
<protein>
    <recommendedName>
        <fullName evidence="5">CNH domain-containing protein</fullName>
    </recommendedName>
</protein>